<dbReference type="AlphaFoldDB" id="A0A1R1I2U5"/>
<comment type="caution">
    <text evidence="2">The sequence shown here is derived from an EMBL/GenBank/DDBJ whole genome shotgun (WGS) entry which is preliminary data.</text>
</comment>
<evidence type="ECO:0000313" key="3">
    <source>
        <dbReference type="Proteomes" id="UP000187526"/>
    </source>
</evidence>
<dbReference type="GO" id="GO:0005886">
    <property type="term" value="C:plasma membrane"/>
    <property type="evidence" value="ECO:0007669"/>
    <property type="project" value="TreeGrafter"/>
</dbReference>
<dbReference type="InterPro" id="IPR007436">
    <property type="entry name" value="DUF485"/>
</dbReference>
<name>A0A1R1I2U5_9RHOO</name>
<dbReference type="PANTHER" id="PTHR38598:SF1">
    <property type="entry name" value="INNER MEMBRANE PROTEIN YJCH"/>
    <property type="match status" value="1"/>
</dbReference>
<keyword evidence="1" id="KW-0812">Transmembrane</keyword>
<feature type="transmembrane region" description="Helical" evidence="1">
    <location>
        <begin position="27"/>
        <end position="48"/>
    </location>
</feature>
<evidence type="ECO:0008006" key="4">
    <source>
        <dbReference type="Google" id="ProtNLM"/>
    </source>
</evidence>
<dbReference type="Pfam" id="PF04341">
    <property type="entry name" value="DUF485"/>
    <property type="match status" value="1"/>
</dbReference>
<proteinExistence type="predicted"/>
<feature type="transmembrane region" description="Helical" evidence="1">
    <location>
        <begin position="60"/>
        <end position="85"/>
    </location>
</feature>
<keyword evidence="3" id="KW-1185">Reference proteome</keyword>
<keyword evidence="1" id="KW-1133">Transmembrane helix</keyword>
<dbReference type="STRING" id="418702.BJN45_11925"/>
<dbReference type="OrthoDB" id="5297034at2"/>
<dbReference type="Proteomes" id="UP000187526">
    <property type="component" value="Unassembled WGS sequence"/>
</dbReference>
<protein>
    <recommendedName>
        <fullName evidence="4">DUF485 domain-containing protein</fullName>
    </recommendedName>
</protein>
<dbReference type="InterPro" id="IPR052959">
    <property type="entry name" value="Inner_membrane_assoc"/>
</dbReference>
<dbReference type="EMBL" id="MTHD01000004">
    <property type="protein sequence ID" value="OMG52950.1"/>
    <property type="molecule type" value="Genomic_DNA"/>
</dbReference>
<evidence type="ECO:0000256" key="1">
    <source>
        <dbReference type="SAM" id="Phobius"/>
    </source>
</evidence>
<sequence length="105" mass="11892">MQKHAASCVHIRENPRFQALVRKRNRFAFSLAALVVIAYFSFILLVAFRPDWIATPVFAGMTVTVGVPLGLSIIVLTVGLTAIYVRRANREFDEESMEIRRQALK</sequence>
<accession>A0A1R1I2U5</accession>
<keyword evidence="1" id="KW-0472">Membrane</keyword>
<dbReference type="RefSeq" id="WP_076095519.1">
    <property type="nucleotide sequence ID" value="NZ_MTHD01000004.1"/>
</dbReference>
<gene>
    <name evidence="2" type="ORF">BJN45_11925</name>
</gene>
<reference evidence="2 3" key="1">
    <citation type="submission" date="2016-10" db="EMBL/GenBank/DDBJ databases">
        <title>Alkaliphiles isolated from bioreactors.</title>
        <authorList>
            <person name="Salah Z."/>
            <person name="Rout S.P."/>
            <person name="Humphreys P.N."/>
        </authorList>
    </citation>
    <scope>NUCLEOTIDE SEQUENCE [LARGE SCALE GENOMIC DNA]</scope>
    <source>
        <strain evidence="2 3">ZS02</strain>
    </source>
</reference>
<dbReference type="PANTHER" id="PTHR38598">
    <property type="entry name" value="INNER MEMBRANE PROTEIN YJCH"/>
    <property type="match status" value="1"/>
</dbReference>
<evidence type="ECO:0000313" key="2">
    <source>
        <dbReference type="EMBL" id="OMG52950.1"/>
    </source>
</evidence>
<organism evidence="2 3">
    <name type="scientific">Azonexus hydrophilus</name>
    <dbReference type="NCBI Taxonomy" id="418702"/>
    <lineage>
        <taxon>Bacteria</taxon>
        <taxon>Pseudomonadati</taxon>
        <taxon>Pseudomonadota</taxon>
        <taxon>Betaproteobacteria</taxon>
        <taxon>Rhodocyclales</taxon>
        <taxon>Azonexaceae</taxon>
        <taxon>Azonexus</taxon>
    </lineage>
</organism>